<name>A0ABS3JI34_9BACT</name>
<accession>A0ABS3JI34</accession>
<dbReference type="EMBL" id="JAFMYW010000002">
    <property type="protein sequence ID" value="MBO0949063.1"/>
    <property type="molecule type" value="Genomic_DNA"/>
</dbReference>
<evidence type="ECO:0000313" key="1">
    <source>
        <dbReference type="EMBL" id="MBO0949063.1"/>
    </source>
</evidence>
<dbReference type="Proteomes" id="UP000664628">
    <property type="component" value="Unassembled WGS sequence"/>
</dbReference>
<comment type="caution">
    <text evidence="1">The sequence shown here is derived from an EMBL/GenBank/DDBJ whole genome shotgun (WGS) entry which is preliminary data.</text>
</comment>
<sequence length="81" mass="8995">MNKSAVFYKKAFFQQGEGFFLAEITAIGLRDTYLNDSESVGYVAVVGSSAGRRLYLDLKFGHSRSKKPDSVAFIKHNPIFG</sequence>
<reference evidence="1 2" key="1">
    <citation type="submission" date="2021-03" db="EMBL/GenBank/DDBJ databases">
        <title>Fibrella sp. HMF5405 genome sequencing and assembly.</title>
        <authorList>
            <person name="Kang H."/>
            <person name="Kim H."/>
            <person name="Bae S."/>
            <person name="Joh K."/>
        </authorList>
    </citation>
    <scope>NUCLEOTIDE SEQUENCE [LARGE SCALE GENOMIC DNA]</scope>
    <source>
        <strain evidence="1 2">HMF5405</strain>
    </source>
</reference>
<evidence type="ECO:0000313" key="2">
    <source>
        <dbReference type="Proteomes" id="UP000664628"/>
    </source>
</evidence>
<protein>
    <submittedName>
        <fullName evidence="1">Uncharacterized protein</fullName>
    </submittedName>
</protein>
<proteinExistence type="predicted"/>
<dbReference type="RefSeq" id="WP_207328996.1">
    <property type="nucleotide sequence ID" value="NZ_JAFMYW010000002.1"/>
</dbReference>
<organism evidence="1 2">
    <name type="scientific">Fibrella forsythiae</name>
    <dbReference type="NCBI Taxonomy" id="2817061"/>
    <lineage>
        <taxon>Bacteria</taxon>
        <taxon>Pseudomonadati</taxon>
        <taxon>Bacteroidota</taxon>
        <taxon>Cytophagia</taxon>
        <taxon>Cytophagales</taxon>
        <taxon>Spirosomataceae</taxon>
        <taxon>Fibrella</taxon>
    </lineage>
</organism>
<gene>
    <name evidence="1" type="ORF">J2I46_10750</name>
</gene>
<keyword evidence="2" id="KW-1185">Reference proteome</keyword>